<protein>
    <submittedName>
        <fullName evidence="2">Uncharacterized protein</fullName>
    </submittedName>
</protein>
<dbReference type="AlphaFoldDB" id="A0A2T4CTJ8"/>
<accession>A0A2T4CTJ8</accession>
<dbReference type="InterPro" id="IPR036597">
    <property type="entry name" value="Fido-like_dom_sf"/>
</dbReference>
<proteinExistence type="predicted"/>
<evidence type="ECO:0000313" key="3">
    <source>
        <dbReference type="Proteomes" id="UP000241514"/>
    </source>
</evidence>
<comment type="caution">
    <text evidence="2">The sequence shown here is derived from an EMBL/GenBank/DDBJ whole genome shotgun (WGS) entry which is preliminary data.</text>
</comment>
<feature type="compositionally biased region" description="Polar residues" evidence="1">
    <location>
        <begin position="207"/>
        <end position="220"/>
    </location>
</feature>
<evidence type="ECO:0000313" key="2">
    <source>
        <dbReference type="EMBL" id="PTB90269.1"/>
    </source>
</evidence>
<name>A0A2T4CTJ8_9GAMM</name>
<dbReference type="Pfam" id="PF13776">
    <property type="entry name" value="DUF4172"/>
    <property type="match status" value="1"/>
</dbReference>
<dbReference type="Proteomes" id="UP000241514">
    <property type="component" value="Unassembled WGS sequence"/>
</dbReference>
<dbReference type="EMBL" id="PYVG01000002">
    <property type="protein sequence ID" value="PTB90269.1"/>
    <property type="molecule type" value="Genomic_DNA"/>
</dbReference>
<dbReference type="Gene3D" id="1.10.3290.10">
    <property type="entry name" value="Fido-like domain"/>
    <property type="match status" value="1"/>
</dbReference>
<feature type="region of interest" description="Disordered" evidence="1">
    <location>
        <begin position="198"/>
        <end position="220"/>
    </location>
</feature>
<sequence length="220" mass="24381">MALSVSAMPDFQWHDVKLQPLLRLAYDHLGQLKGRMALVDGHEEFTLDALLTNIVASSAIEGEKADVYGVHFSLARQFGIDVQNKVTISSQSEDLASTMRDAITAWQQPLTLDTLLQWHRWLFQGQTSLMQKVVPGELRGDAPMQIVSGPMLKPKVYFEALPRACVESELNRFLDWFNDTAANQLDPLIRAGITTASAPTRAPCTPSMPTNLSNTRSSRG</sequence>
<dbReference type="SUPFAM" id="SSF140931">
    <property type="entry name" value="Fic-like"/>
    <property type="match status" value="1"/>
</dbReference>
<dbReference type="InterPro" id="IPR025230">
    <property type="entry name" value="DUF4172"/>
</dbReference>
<organism evidence="2 3">
    <name type="scientific">Pseudidiomarina aestuarii</name>
    <dbReference type="NCBI Taxonomy" id="624146"/>
    <lineage>
        <taxon>Bacteria</taxon>
        <taxon>Pseudomonadati</taxon>
        <taxon>Pseudomonadota</taxon>
        <taxon>Gammaproteobacteria</taxon>
        <taxon>Alteromonadales</taxon>
        <taxon>Idiomarinaceae</taxon>
        <taxon>Pseudidiomarina</taxon>
    </lineage>
</organism>
<gene>
    <name evidence="2" type="ORF">C9928_00680</name>
</gene>
<evidence type="ECO:0000256" key="1">
    <source>
        <dbReference type="SAM" id="MobiDB-lite"/>
    </source>
</evidence>
<reference evidence="2 3" key="1">
    <citation type="submission" date="2018-03" db="EMBL/GenBank/DDBJ databases">
        <title>Cross-interface Injection: A General Nanoliter Liquid Handling Method Applied to Single Cells Genome Amplification Automated Nanoliter Liquid Handling Applied to Single Cell Multiple Displacement Amplification.</title>
        <authorList>
            <person name="Yun J."/>
            <person name="Xu P."/>
            <person name="Xu J."/>
            <person name="Dai X."/>
            <person name="Wang Y."/>
            <person name="Zheng X."/>
            <person name="Cao C."/>
            <person name="Yi Q."/>
            <person name="Zhu Y."/>
            <person name="Wang L."/>
            <person name="Dong Z."/>
            <person name="Huang Y."/>
            <person name="Huang L."/>
            <person name="Du W."/>
        </authorList>
    </citation>
    <scope>NUCLEOTIDE SEQUENCE [LARGE SCALE GENOMIC DNA]</scope>
    <source>
        <strain evidence="2 3">A9-4</strain>
    </source>
</reference>